<dbReference type="GO" id="GO:0005840">
    <property type="term" value="C:ribosome"/>
    <property type="evidence" value="ECO:0007669"/>
    <property type="project" value="UniProtKB-KW"/>
</dbReference>
<evidence type="ECO:0000256" key="5">
    <source>
        <dbReference type="ARBA" id="ARBA00022691"/>
    </source>
</evidence>
<dbReference type="EMBL" id="SJZI01000002">
    <property type="protein sequence ID" value="TCJ19216.1"/>
    <property type="molecule type" value="Genomic_DNA"/>
</dbReference>
<comment type="function">
    <text evidence="6">Methylates ribosomal protein L11.</text>
</comment>
<gene>
    <name evidence="6" type="primary">prmA</name>
    <name evidence="7" type="ORF">EPD60_02015</name>
</gene>
<dbReference type="Pfam" id="PF06325">
    <property type="entry name" value="PrmA"/>
    <property type="match status" value="1"/>
</dbReference>
<keyword evidence="4 6" id="KW-0808">Transferase</keyword>
<feature type="binding site" evidence="6">
    <location>
        <position position="203"/>
    </location>
    <ligand>
        <name>S-adenosyl-L-methionine</name>
        <dbReference type="ChEBI" id="CHEBI:59789"/>
    </ligand>
</feature>
<feature type="binding site" evidence="6">
    <location>
        <position position="140"/>
    </location>
    <ligand>
        <name>S-adenosyl-L-methionine</name>
        <dbReference type="ChEBI" id="CHEBI:59789"/>
    </ligand>
</feature>
<dbReference type="RefSeq" id="WP_131446324.1">
    <property type="nucleotide sequence ID" value="NZ_SJZI01000002.1"/>
</dbReference>
<accession>A0A4R1BPD5</accession>
<comment type="catalytic activity">
    <reaction evidence="6">
        <text>L-lysyl-[protein] + 3 S-adenosyl-L-methionine = N(6),N(6),N(6)-trimethyl-L-lysyl-[protein] + 3 S-adenosyl-L-homocysteine + 3 H(+)</text>
        <dbReference type="Rhea" id="RHEA:54192"/>
        <dbReference type="Rhea" id="RHEA-COMP:9752"/>
        <dbReference type="Rhea" id="RHEA-COMP:13826"/>
        <dbReference type="ChEBI" id="CHEBI:15378"/>
        <dbReference type="ChEBI" id="CHEBI:29969"/>
        <dbReference type="ChEBI" id="CHEBI:57856"/>
        <dbReference type="ChEBI" id="CHEBI:59789"/>
        <dbReference type="ChEBI" id="CHEBI:61961"/>
    </reaction>
</comment>
<dbReference type="AlphaFoldDB" id="A0A4R1BPD5"/>
<dbReference type="HAMAP" id="MF_00735">
    <property type="entry name" value="Methyltr_PrmA"/>
    <property type="match status" value="1"/>
</dbReference>
<keyword evidence="7" id="KW-0689">Ribosomal protein</keyword>
<comment type="subcellular location">
    <subcellularLocation>
        <location evidence="6">Cytoplasm</location>
    </subcellularLocation>
</comment>
<dbReference type="EC" id="2.1.1.-" evidence="6"/>
<dbReference type="InterPro" id="IPR050078">
    <property type="entry name" value="Ribosomal_L11_MeTrfase_PrmA"/>
</dbReference>
<protein>
    <recommendedName>
        <fullName evidence="6">Ribosomal protein L11 methyltransferase</fullName>
        <shortName evidence="6">L11 Mtase</shortName>
        <ecNumber evidence="6">2.1.1.-</ecNumber>
    </recommendedName>
</protein>
<dbReference type="CDD" id="cd02440">
    <property type="entry name" value="AdoMet_MTases"/>
    <property type="match status" value="1"/>
</dbReference>
<reference evidence="7 8" key="1">
    <citation type="submission" date="2019-03" db="EMBL/GenBank/DDBJ databases">
        <authorList>
            <person name="Kim M.K.M."/>
        </authorList>
    </citation>
    <scope>NUCLEOTIDE SEQUENCE [LARGE SCALE GENOMIC DNA]</scope>
    <source>
        <strain evidence="7 8">17J68-12</strain>
    </source>
</reference>
<sequence>MNHILINIPAEPAQQEVAIGLLSEIATGFEQQDDRILAYIEEGSVSHEDVTEILRGFSYSTEVIGARNWNAEWEKNFPPVIVNDFVAVRAHFHEPIKSVKHELVITPKMSFGTGHHATTWQVMQAMETVDFKDKTVFDFGTGTGVLAILAEKLGAASVLAIDNDPWSIENAEENCERNGCTRVEVKLSSVLPEAGQYDVIIANINRNVLLQHVDQLARINVPGGYLLLSGLLVEDRPVIEEAYSEKGYEPHRYTEKNGWISLGFVNKL</sequence>
<keyword evidence="3 6" id="KW-0489">Methyltransferase</keyword>
<dbReference type="Proteomes" id="UP000295334">
    <property type="component" value="Unassembled WGS sequence"/>
</dbReference>
<keyword evidence="2 6" id="KW-0963">Cytoplasm</keyword>
<comment type="caution">
    <text evidence="7">The sequence shown here is derived from an EMBL/GenBank/DDBJ whole genome shotgun (WGS) entry which is preliminary data.</text>
</comment>
<keyword evidence="7" id="KW-0687">Ribonucleoprotein</keyword>
<keyword evidence="5 6" id="KW-0949">S-adenosyl-L-methionine</keyword>
<dbReference type="PANTHER" id="PTHR43648:SF1">
    <property type="entry name" value="ELECTRON TRANSFER FLAVOPROTEIN BETA SUBUNIT LYSINE METHYLTRANSFERASE"/>
    <property type="match status" value="1"/>
</dbReference>
<organism evidence="7 8">
    <name type="scientific">Flaviaesturariibacter flavus</name>
    <dbReference type="NCBI Taxonomy" id="2502780"/>
    <lineage>
        <taxon>Bacteria</taxon>
        <taxon>Pseudomonadati</taxon>
        <taxon>Bacteroidota</taxon>
        <taxon>Chitinophagia</taxon>
        <taxon>Chitinophagales</taxon>
        <taxon>Chitinophagaceae</taxon>
        <taxon>Flaviaestuariibacter</taxon>
    </lineage>
</organism>
<evidence type="ECO:0000256" key="2">
    <source>
        <dbReference type="ARBA" id="ARBA00022490"/>
    </source>
</evidence>
<comment type="similarity">
    <text evidence="1 6">Belongs to the methyltransferase superfamily. PrmA family.</text>
</comment>
<dbReference type="NCBIfam" id="NF001785">
    <property type="entry name" value="PRK00517.2-2"/>
    <property type="match status" value="1"/>
</dbReference>
<dbReference type="InterPro" id="IPR029063">
    <property type="entry name" value="SAM-dependent_MTases_sf"/>
</dbReference>
<dbReference type="SUPFAM" id="SSF53335">
    <property type="entry name" value="S-adenosyl-L-methionine-dependent methyltransferases"/>
    <property type="match status" value="1"/>
</dbReference>
<evidence type="ECO:0000256" key="3">
    <source>
        <dbReference type="ARBA" id="ARBA00022603"/>
    </source>
</evidence>
<evidence type="ECO:0000256" key="4">
    <source>
        <dbReference type="ARBA" id="ARBA00022679"/>
    </source>
</evidence>
<evidence type="ECO:0000313" key="8">
    <source>
        <dbReference type="Proteomes" id="UP000295334"/>
    </source>
</evidence>
<dbReference type="GO" id="GO:0032259">
    <property type="term" value="P:methylation"/>
    <property type="evidence" value="ECO:0007669"/>
    <property type="project" value="UniProtKB-KW"/>
</dbReference>
<name>A0A4R1BPD5_9BACT</name>
<dbReference type="OrthoDB" id="9785995at2"/>
<dbReference type="GO" id="GO:0005737">
    <property type="term" value="C:cytoplasm"/>
    <property type="evidence" value="ECO:0007669"/>
    <property type="project" value="UniProtKB-SubCell"/>
</dbReference>
<evidence type="ECO:0000313" key="7">
    <source>
        <dbReference type="EMBL" id="TCJ19216.1"/>
    </source>
</evidence>
<keyword evidence="8" id="KW-1185">Reference proteome</keyword>
<dbReference type="Gene3D" id="3.40.50.150">
    <property type="entry name" value="Vaccinia Virus protein VP39"/>
    <property type="match status" value="1"/>
</dbReference>
<dbReference type="InterPro" id="IPR004498">
    <property type="entry name" value="Ribosomal_PrmA_MeTrfase"/>
</dbReference>
<dbReference type="GO" id="GO:0016279">
    <property type="term" value="F:protein-lysine N-methyltransferase activity"/>
    <property type="evidence" value="ECO:0007669"/>
    <property type="project" value="RHEA"/>
</dbReference>
<feature type="binding site" evidence="6">
    <location>
        <position position="162"/>
    </location>
    <ligand>
        <name>S-adenosyl-L-methionine</name>
        <dbReference type="ChEBI" id="CHEBI:59789"/>
    </ligand>
</feature>
<dbReference type="PIRSF" id="PIRSF000401">
    <property type="entry name" value="RPL11_MTase"/>
    <property type="match status" value="1"/>
</dbReference>
<evidence type="ECO:0000256" key="6">
    <source>
        <dbReference type="HAMAP-Rule" id="MF_00735"/>
    </source>
</evidence>
<proteinExistence type="inferred from homology"/>
<dbReference type="PANTHER" id="PTHR43648">
    <property type="entry name" value="ELECTRON TRANSFER FLAVOPROTEIN BETA SUBUNIT LYSINE METHYLTRANSFERASE"/>
    <property type="match status" value="1"/>
</dbReference>
<evidence type="ECO:0000256" key="1">
    <source>
        <dbReference type="ARBA" id="ARBA00009741"/>
    </source>
</evidence>
<feature type="binding site" evidence="6">
    <location>
        <position position="119"/>
    </location>
    <ligand>
        <name>S-adenosyl-L-methionine</name>
        <dbReference type="ChEBI" id="CHEBI:59789"/>
    </ligand>
</feature>